<comment type="caution">
    <text evidence="3">The sequence shown here is derived from an EMBL/GenBank/DDBJ whole genome shotgun (WGS) entry which is preliminary data.</text>
</comment>
<dbReference type="GO" id="GO:0032259">
    <property type="term" value="P:methylation"/>
    <property type="evidence" value="ECO:0007669"/>
    <property type="project" value="UniProtKB-KW"/>
</dbReference>
<gene>
    <name evidence="3" type="ORF">LY60_00702</name>
</gene>
<dbReference type="Pfam" id="PF04208">
    <property type="entry name" value="MtrA"/>
    <property type="match status" value="1"/>
</dbReference>
<evidence type="ECO:0000256" key="1">
    <source>
        <dbReference type="ARBA" id="ARBA00022679"/>
    </source>
</evidence>
<dbReference type="AlphaFoldDB" id="A0A562JHZ4"/>
<dbReference type="InterPro" id="IPR030688">
    <property type="entry name" value="MeTrfase_MtrA/MtxA"/>
</dbReference>
<evidence type="ECO:0000313" key="4">
    <source>
        <dbReference type="Proteomes" id="UP000315343"/>
    </source>
</evidence>
<reference evidence="3 4" key="1">
    <citation type="submission" date="2019-07" db="EMBL/GenBank/DDBJ databases">
        <title>Genomic Encyclopedia of Type Strains, Phase I: the one thousand microbial genomes (KMG-I) project.</title>
        <authorList>
            <person name="Kyrpides N."/>
        </authorList>
    </citation>
    <scope>NUCLEOTIDE SEQUENCE [LARGE SCALE GENOMIC DNA]</scope>
    <source>
        <strain evidence="3 4">DSM 13558</strain>
    </source>
</reference>
<keyword evidence="4" id="KW-1185">Reference proteome</keyword>
<dbReference type="EMBL" id="VLKH01000002">
    <property type="protein sequence ID" value="TWH82404.1"/>
    <property type="molecule type" value="Genomic_DNA"/>
</dbReference>
<proteinExistence type="predicted"/>
<keyword evidence="1 3" id="KW-0808">Transferase</keyword>
<name>A0A562JHZ4_9FIRM</name>
<accession>A0A562JHZ4</accession>
<feature type="domain" description="DUF4346" evidence="2">
    <location>
        <begin position="177"/>
        <end position="256"/>
    </location>
</feature>
<dbReference type="GO" id="GO:0008168">
    <property type="term" value="F:methyltransferase activity"/>
    <property type="evidence" value="ECO:0007669"/>
    <property type="project" value="UniProtKB-KW"/>
</dbReference>
<dbReference type="Proteomes" id="UP000315343">
    <property type="component" value="Unassembled WGS sequence"/>
</dbReference>
<dbReference type="OrthoDB" id="4029442at2"/>
<dbReference type="Pfam" id="PF14251">
    <property type="entry name" value="PterinBD-DUF4346"/>
    <property type="match status" value="1"/>
</dbReference>
<protein>
    <submittedName>
        <fullName evidence="3">Tetrahydromethanopterin S-methyltransferase subunit A</fullName>
    </submittedName>
</protein>
<sequence>MLNLDELSPVAISTLSNSKLADELAGLKPKGLSIVGKTETENIGVEKIIKNVLAVPSIKYLILCGKDSEGHYSGNTLMKIFENGVDNNNKVIDSKGRKPVLINTLKEEIESFRKNVIVINMIGCENTNNILDKIEELRKKGFQIHDNINIKSAENKAHNTNTKTVTALEKNPDNVKLDKEGYFVIMPEYKRKTIIVEHYSNNNELLHIIQGENARNIYWTIIEHNWISELSHAAYLGKELTLAELSIISGNKYVQDKA</sequence>
<dbReference type="InterPro" id="IPR025595">
    <property type="entry name" value="PterinBD-DUF4346"/>
</dbReference>
<keyword evidence="3" id="KW-0489">Methyltransferase</keyword>
<organism evidence="3 4">
    <name type="scientific">Sedimentibacter saalensis</name>
    <dbReference type="NCBI Taxonomy" id="130788"/>
    <lineage>
        <taxon>Bacteria</taxon>
        <taxon>Bacillati</taxon>
        <taxon>Bacillota</taxon>
        <taxon>Tissierellia</taxon>
        <taxon>Sedimentibacter</taxon>
    </lineage>
</organism>
<evidence type="ECO:0000313" key="3">
    <source>
        <dbReference type="EMBL" id="TWH82404.1"/>
    </source>
</evidence>
<evidence type="ECO:0000259" key="2">
    <source>
        <dbReference type="Pfam" id="PF14251"/>
    </source>
</evidence>